<comment type="caution">
    <text evidence="12">The sequence shown here is derived from an EMBL/GenBank/DDBJ whole genome shotgun (WGS) entry which is preliminary data.</text>
</comment>
<evidence type="ECO:0000256" key="8">
    <source>
        <dbReference type="ARBA" id="ARBA00023170"/>
    </source>
</evidence>
<dbReference type="PANTHER" id="PTHR48063">
    <property type="entry name" value="LRR RECEPTOR-LIKE KINASE"/>
    <property type="match status" value="1"/>
</dbReference>
<evidence type="ECO:0000259" key="11">
    <source>
        <dbReference type="Pfam" id="PF08263"/>
    </source>
</evidence>
<evidence type="ECO:0000256" key="3">
    <source>
        <dbReference type="ARBA" id="ARBA00022692"/>
    </source>
</evidence>
<name>A0A6A6N633_HEVBR</name>
<keyword evidence="3" id="KW-0812">Transmembrane</keyword>
<sequence length="148" mass="16219">MKTFSFLWIICLLSAKLISGGVAQLAHCNAAYREALLDLKRGLNDSWNRLSSWHGANCCKWSGIACDNTTGAVLAVDLPNSSVPPKLGNFSSLQFLDVSCYGLTVDNLEWGNLPTWFVNISSLVSVDIRNSKLTERILLGFGELPNLQ</sequence>
<feature type="domain" description="Leucine-rich repeat-containing N-terminal plant-type" evidence="11">
    <location>
        <begin position="33"/>
        <end position="67"/>
    </location>
</feature>
<evidence type="ECO:0000313" key="13">
    <source>
        <dbReference type="Proteomes" id="UP000467840"/>
    </source>
</evidence>
<evidence type="ECO:0000313" key="12">
    <source>
        <dbReference type="EMBL" id="KAF2319629.1"/>
    </source>
</evidence>
<reference evidence="12 13" key="1">
    <citation type="journal article" date="2020" name="Mol. Plant">
        <title>The Chromosome-Based Rubber Tree Genome Provides New Insights into Spurge Genome Evolution and Rubber Biosynthesis.</title>
        <authorList>
            <person name="Liu J."/>
            <person name="Shi C."/>
            <person name="Shi C.C."/>
            <person name="Li W."/>
            <person name="Zhang Q.J."/>
            <person name="Zhang Y."/>
            <person name="Li K."/>
            <person name="Lu H.F."/>
            <person name="Shi C."/>
            <person name="Zhu S.T."/>
            <person name="Xiao Z.Y."/>
            <person name="Nan H."/>
            <person name="Yue Y."/>
            <person name="Zhu X.G."/>
            <person name="Wu Y."/>
            <person name="Hong X.N."/>
            <person name="Fan G.Y."/>
            <person name="Tong Y."/>
            <person name="Zhang D."/>
            <person name="Mao C.L."/>
            <person name="Liu Y.L."/>
            <person name="Hao S.J."/>
            <person name="Liu W.Q."/>
            <person name="Lv M.Q."/>
            <person name="Zhang H.B."/>
            <person name="Liu Y."/>
            <person name="Hu-Tang G.R."/>
            <person name="Wang J.P."/>
            <person name="Wang J.H."/>
            <person name="Sun Y.H."/>
            <person name="Ni S.B."/>
            <person name="Chen W.B."/>
            <person name="Zhang X.C."/>
            <person name="Jiao Y.N."/>
            <person name="Eichler E.E."/>
            <person name="Li G.H."/>
            <person name="Liu X."/>
            <person name="Gao L.Z."/>
        </authorList>
    </citation>
    <scope>NUCLEOTIDE SEQUENCE [LARGE SCALE GENOMIC DNA]</scope>
    <source>
        <strain evidence="13">cv. GT1</strain>
        <tissue evidence="12">Leaf</tissue>
    </source>
</reference>
<evidence type="ECO:0000256" key="7">
    <source>
        <dbReference type="ARBA" id="ARBA00023136"/>
    </source>
</evidence>
<evidence type="ECO:0000256" key="10">
    <source>
        <dbReference type="SAM" id="SignalP"/>
    </source>
</evidence>
<organism evidence="12 13">
    <name type="scientific">Hevea brasiliensis</name>
    <name type="common">Para rubber tree</name>
    <name type="synonym">Siphonia brasiliensis</name>
    <dbReference type="NCBI Taxonomy" id="3981"/>
    <lineage>
        <taxon>Eukaryota</taxon>
        <taxon>Viridiplantae</taxon>
        <taxon>Streptophyta</taxon>
        <taxon>Embryophyta</taxon>
        <taxon>Tracheophyta</taxon>
        <taxon>Spermatophyta</taxon>
        <taxon>Magnoliopsida</taxon>
        <taxon>eudicotyledons</taxon>
        <taxon>Gunneridae</taxon>
        <taxon>Pentapetalae</taxon>
        <taxon>rosids</taxon>
        <taxon>fabids</taxon>
        <taxon>Malpighiales</taxon>
        <taxon>Euphorbiaceae</taxon>
        <taxon>Crotonoideae</taxon>
        <taxon>Micrandreae</taxon>
        <taxon>Hevea</taxon>
    </lineage>
</organism>
<evidence type="ECO:0000256" key="9">
    <source>
        <dbReference type="ARBA" id="ARBA00023180"/>
    </source>
</evidence>
<evidence type="ECO:0000256" key="6">
    <source>
        <dbReference type="ARBA" id="ARBA00022989"/>
    </source>
</evidence>
<evidence type="ECO:0000256" key="4">
    <source>
        <dbReference type="ARBA" id="ARBA00022729"/>
    </source>
</evidence>
<keyword evidence="8" id="KW-0675">Receptor</keyword>
<dbReference type="InterPro" id="IPR032675">
    <property type="entry name" value="LRR_dom_sf"/>
</dbReference>
<evidence type="ECO:0000256" key="1">
    <source>
        <dbReference type="ARBA" id="ARBA00004479"/>
    </source>
</evidence>
<keyword evidence="5" id="KW-0677">Repeat</keyword>
<dbReference type="SUPFAM" id="SSF52058">
    <property type="entry name" value="L domain-like"/>
    <property type="match status" value="1"/>
</dbReference>
<dbReference type="AlphaFoldDB" id="A0A6A6N633"/>
<keyword evidence="13" id="KW-1185">Reference proteome</keyword>
<protein>
    <recommendedName>
        <fullName evidence="11">Leucine-rich repeat-containing N-terminal plant-type domain-containing protein</fullName>
    </recommendedName>
</protein>
<proteinExistence type="predicted"/>
<accession>A0A6A6N633</accession>
<dbReference type="EMBL" id="JAAGAX010000003">
    <property type="protein sequence ID" value="KAF2319629.1"/>
    <property type="molecule type" value="Genomic_DNA"/>
</dbReference>
<keyword evidence="4 10" id="KW-0732">Signal</keyword>
<dbReference type="Pfam" id="PF08263">
    <property type="entry name" value="LRRNT_2"/>
    <property type="match status" value="1"/>
</dbReference>
<dbReference type="Gene3D" id="3.80.10.10">
    <property type="entry name" value="Ribonuclease Inhibitor"/>
    <property type="match status" value="1"/>
</dbReference>
<dbReference type="InterPro" id="IPR013210">
    <property type="entry name" value="LRR_N_plant-typ"/>
</dbReference>
<feature type="chain" id="PRO_5025336255" description="Leucine-rich repeat-containing N-terminal plant-type domain-containing protein" evidence="10">
    <location>
        <begin position="24"/>
        <end position="148"/>
    </location>
</feature>
<feature type="signal peptide" evidence="10">
    <location>
        <begin position="1"/>
        <end position="23"/>
    </location>
</feature>
<evidence type="ECO:0000256" key="2">
    <source>
        <dbReference type="ARBA" id="ARBA00022614"/>
    </source>
</evidence>
<keyword evidence="2" id="KW-0433">Leucine-rich repeat</keyword>
<dbReference type="Proteomes" id="UP000467840">
    <property type="component" value="Chromosome 10"/>
</dbReference>
<dbReference type="PANTHER" id="PTHR48063:SF16">
    <property type="entry name" value="LRR RECEPTOR-LIKE SERINE_THREONINE-PROTEIN KINASE GSO1"/>
    <property type="match status" value="1"/>
</dbReference>
<dbReference type="GO" id="GO:0016020">
    <property type="term" value="C:membrane"/>
    <property type="evidence" value="ECO:0007669"/>
    <property type="project" value="UniProtKB-SubCell"/>
</dbReference>
<keyword evidence="7" id="KW-0472">Membrane</keyword>
<comment type="subcellular location">
    <subcellularLocation>
        <location evidence="1">Membrane</location>
        <topology evidence="1">Single-pass type I membrane protein</topology>
    </subcellularLocation>
</comment>
<dbReference type="InterPro" id="IPR046956">
    <property type="entry name" value="RLP23-like"/>
</dbReference>
<evidence type="ECO:0000256" key="5">
    <source>
        <dbReference type="ARBA" id="ARBA00022737"/>
    </source>
</evidence>
<keyword evidence="9" id="KW-0325">Glycoprotein</keyword>
<keyword evidence="6" id="KW-1133">Transmembrane helix</keyword>
<gene>
    <name evidence="12" type="ORF">GH714_017697</name>
</gene>